<dbReference type="RefSeq" id="WP_286659080.1">
    <property type="nucleotide sequence ID" value="NZ_JASZYV010000001.1"/>
</dbReference>
<reference evidence="1" key="1">
    <citation type="submission" date="2023-06" db="EMBL/GenBank/DDBJ databases">
        <authorList>
            <person name="Jiang Y."/>
            <person name="Liu Q."/>
        </authorList>
    </citation>
    <scope>NUCLEOTIDE SEQUENCE</scope>
    <source>
        <strain evidence="1">CGMCC 1.12089</strain>
    </source>
</reference>
<dbReference type="EMBL" id="JASZYV010000001">
    <property type="protein sequence ID" value="MDM0044013.1"/>
    <property type="molecule type" value="Genomic_DNA"/>
</dbReference>
<evidence type="ECO:0000313" key="1">
    <source>
        <dbReference type="EMBL" id="MDM0044013.1"/>
    </source>
</evidence>
<comment type="caution">
    <text evidence="1">The sequence shown here is derived from an EMBL/GenBank/DDBJ whole genome shotgun (WGS) entry which is preliminary data.</text>
</comment>
<dbReference type="Proteomes" id="UP001174908">
    <property type="component" value="Unassembled WGS sequence"/>
</dbReference>
<accession>A0ABT7N7W0</accession>
<evidence type="ECO:0000313" key="2">
    <source>
        <dbReference type="Proteomes" id="UP001174908"/>
    </source>
</evidence>
<name>A0ABT7N7W0_9BURK</name>
<proteinExistence type="predicted"/>
<organism evidence="1 2">
    <name type="scientific">Variovorax dokdonensis</name>
    <dbReference type="NCBI Taxonomy" id="344883"/>
    <lineage>
        <taxon>Bacteria</taxon>
        <taxon>Pseudomonadati</taxon>
        <taxon>Pseudomonadota</taxon>
        <taxon>Betaproteobacteria</taxon>
        <taxon>Burkholderiales</taxon>
        <taxon>Comamonadaceae</taxon>
        <taxon>Variovorax</taxon>
    </lineage>
</organism>
<protein>
    <submittedName>
        <fullName evidence="1">Uncharacterized protein</fullName>
    </submittedName>
</protein>
<gene>
    <name evidence="1" type="ORF">QTH91_05930</name>
</gene>
<sequence>MTAPAKLSPSQASMKSRKARLAAMTPEELAAWRAYQSEASIRSQRKKAILKQLEELCNQD</sequence>
<keyword evidence="2" id="KW-1185">Reference proteome</keyword>